<feature type="compositionally biased region" description="Low complexity" evidence="1">
    <location>
        <begin position="151"/>
        <end position="169"/>
    </location>
</feature>
<dbReference type="OrthoDB" id="7872866at2759"/>
<gene>
    <name evidence="3" type="primary">LOC108086202</name>
</gene>
<proteinExistence type="predicted"/>
<evidence type="ECO:0000256" key="1">
    <source>
        <dbReference type="SAM" id="MobiDB-lite"/>
    </source>
</evidence>
<organism evidence="2 3">
    <name type="scientific">Drosophila kikkawai</name>
    <name type="common">Fruit fly</name>
    <dbReference type="NCBI Taxonomy" id="30033"/>
    <lineage>
        <taxon>Eukaryota</taxon>
        <taxon>Metazoa</taxon>
        <taxon>Ecdysozoa</taxon>
        <taxon>Arthropoda</taxon>
        <taxon>Hexapoda</taxon>
        <taxon>Insecta</taxon>
        <taxon>Pterygota</taxon>
        <taxon>Neoptera</taxon>
        <taxon>Endopterygota</taxon>
        <taxon>Diptera</taxon>
        <taxon>Brachycera</taxon>
        <taxon>Muscomorpha</taxon>
        <taxon>Ephydroidea</taxon>
        <taxon>Drosophilidae</taxon>
        <taxon>Drosophila</taxon>
        <taxon>Sophophora</taxon>
    </lineage>
</organism>
<protein>
    <submittedName>
        <fullName evidence="3">Uncharacterized protein</fullName>
    </submittedName>
</protein>
<name>A0A6P4JU28_DROKI</name>
<dbReference type="AlphaFoldDB" id="A0A6P4JU28"/>
<feature type="region of interest" description="Disordered" evidence="1">
    <location>
        <begin position="115"/>
        <end position="177"/>
    </location>
</feature>
<sequence>MSQRNPKVEVPRDLSLAQQLRREITRNSAEISLNFWQEFENIRATQRDRMNEERLRRERINTLMRDGQKEANKEAEALSRSISAQGMITLPMASAPDPPQTPLLTSIVEEIKNYKTRPKSGIRTNSKIKQKAENKSEKSSSSIKPGTSAFSKLSVATASSSKTSPSTSKMRWTKKSN</sequence>
<accession>A0A6P4JU28</accession>
<dbReference type="GeneID" id="108086202"/>
<reference evidence="3" key="2">
    <citation type="submission" date="2025-08" db="UniProtKB">
        <authorList>
            <consortium name="RefSeq"/>
        </authorList>
    </citation>
    <scope>IDENTIFICATION</scope>
    <source>
        <strain evidence="3">14028-0561.14</strain>
        <tissue evidence="3">Whole fly</tissue>
    </source>
</reference>
<dbReference type="RefSeq" id="XP_017038553.1">
    <property type="nucleotide sequence ID" value="XM_017183064.3"/>
</dbReference>
<evidence type="ECO:0000313" key="2">
    <source>
        <dbReference type="Proteomes" id="UP001652661"/>
    </source>
</evidence>
<keyword evidence="2" id="KW-1185">Reference proteome</keyword>
<dbReference type="Proteomes" id="UP001652661">
    <property type="component" value="Chromosome 2L"/>
</dbReference>
<evidence type="ECO:0000313" key="3">
    <source>
        <dbReference type="RefSeq" id="XP_017038553.1"/>
    </source>
</evidence>
<reference evidence="2" key="1">
    <citation type="submission" date="2025-05" db="UniProtKB">
        <authorList>
            <consortium name="RefSeq"/>
        </authorList>
    </citation>
    <scope>NUCLEOTIDE SEQUENCE [LARGE SCALE GENOMIC DNA]</scope>
    <source>
        <strain evidence="2">14028-0561.14</strain>
    </source>
</reference>